<evidence type="ECO:0000313" key="2">
    <source>
        <dbReference type="EMBL" id="MQL84876.1"/>
    </source>
</evidence>
<keyword evidence="3" id="KW-1185">Reference proteome</keyword>
<evidence type="ECO:0008006" key="4">
    <source>
        <dbReference type="Google" id="ProtNLM"/>
    </source>
</evidence>
<dbReference type="PANTHER" id="PTHR33344:SF1">
    <property type="entry name" value="OS06G0214100 PROTEIN"/>
    <property type="match status" value="1"/>
</dbReference>
<dbReference type="OrthoDB" id="508259at2759"/>
<evidence type="ECO:0000256" key="1">
    <source>
        <dbReference type="SAM" id="Phobius"/>
    </source>
</evidence>
<organism evidence="2 3">
    <name type="scientific">Colocasia esculenta</name>
    <name type="common">Wild taro</name>
    <name type="synonym">Arum esculentum</name>
    <dbReference type="NCBI Taxonomy" id="4460"/>
    <lineage>
        <taxon>Eukaryota</taxon>
        <taxon>Viridiplantae</taxon>
        <taxon>Streptophyta</taxon>
        <taxon>Embryophyta</taxon>
        <taxon>Tracheophyta</taxon>
        <taxon>Spermatophyta</taxon>
        <taxon>Magnoliopsida</taxon>
        <taxon>Liliopsida</taxon>
        <taxon>Araceae</taxon>
        <taxon>Aroideae</taxon>
        <taxon>Colocasieae</taxon>
        <taxon>Colocasia</taxon>
    </lineage>
</organism>
<keyword evidence="1" id="KW-0472">Membrane</keyword>
<keyword evidence="1" id="KW-1133">Transmembrane helix</keyword>
<dbReference type="PANTHER" id="PTHR33344">
    <property type="entry name" value="OS02G0761600 PROTEIN"/>
    <property type="match status" value="1"/>
</dbReference>
<feature type="transmembrane region" description="Helical" evidence="1">
    <location>
        <begin position="12"/>
        <end position="32"/>
    </location>
</feature>
<dbReference type="Proteomes" id="UP000652761">
    <property type="component" value="Unassembled WGS sequence"/>
</dbReference>
<comment type="caution">
    <text evidence="2">The sequence shown here is derived from an EMBL/GenBank/DDBJ whole genome shotgun (WGS) entry which is preliminary data.</text>
</comment>
<gene>
    <name evidence="2" type="ORF">Taro_017395</name>
</gene>
<reference evidence="2" key="1">
    <citation type="submission" date="2017-07" db="EMBL/GenBank/DDBJ databases">
        <title>Taro Niue Genome Assembly and Annotation.</title>
        <authorList>
            <person name="Atibalentja N."/>
            <person name="Keating K."/>
            <person name="Fields C.J."/>
        </authorList>
    </citation>
    <scope>NUCLEOTIDE SEQUENCE</scope>
    <source>
        <strain evidence="2">Niue_2</strain>
        <tissue evidence="2">Leaf</tissue>
    </source>
</reference>
<dbReference type="EMBL" id="NMUH01000792">
    <property type="protein sequence ID" value="MQL84876.1"/>
    <property type="molecule type" value="Genomic_DNA"/>
</dbReference>
<dbReference type="AlphaFoldDB" id="A0A843UR87"/>
<protein>
    <recommendedName>
        <fullName evidence="4">Apple domain-containing protein</fullName>
    </recommendedName>
</protein>
<proteinExistence type="predicted"/>
<accession>A0A843UR87</accession>
<name>A0A843UR87_COLES</name>
<evidence type="ECO:0000313" key="3">
    <source>
        <dbReference type="Proteomes" id="UP000652761"/>
    </source>
</evidence>
<keyword evidence="1" id="KW-0812">Transmembrane</keyword>
<sequence length="378" mass="42924">MARGGGWWKWCSYKRTTVVVCCINLVAALYVLRSLYTSFYIFSSSSPGAGGSGFSAAKYSTDQIRRMEESIQLRRAAQPIELVRLVKGLKEELSEKERDLELSQPMKQQLANELLQRLKALKPDANVTEQRVQDHGETDEGVTEALEKWHMEKLEATRKLISKNATRDSTRTQEEAKALKRAIESDWLMLLEEVGLWIPAEVVNKEINDKPENEQEPEEEEIVPGRPIPPQCHAELHTDYGGAAVRWGLTHHKESAADCCQACLDQAKRAKPGEMKCNIWVYCPLESGCYSPDIYEHKHQECWLKQEPKTWKAGASAYLVTNLDSYGLETFGYFKNNKIMLRNAENPKLNFKDKYSESYINSHPTAPLVVPWISGVVG</sequence>